<keyword evidence="7" id="KW-1185">Reference proteome</keyword>
<feature type="region of interest" description="Disordered" evidence="4">
    <location>
        <begin position="272"/>
        <end position="366"/>
    </location>
</feature>
<dbReference type="Pfam" id="PF04548">
    <property type="entry name" value="AIG1"/>
    <property type="match status" value="1"/>
</dbReference>
<feature type="compositionally biased region" description="Basic and acidic residues" evidence="4">
    <location>
        <begin position="272"/>
        <end position="321"/>
    </location>
</feature>
<name>A0A5C6P1T0_9TELE</name>
<reference evidence="6 7" key="1">
    <citation type="submission" date="2019-04" db="EMBL/GenBank/DDBJ databases">
        <title>Chromosome genome assembly for Takifugu flavidus.</title>
        <authorList>
            <person name="Xiao S."/>
        </authorList>
    </citation>
    <scope>NUCLEOTIDE SEQUENCE [LARGE SCALE GENOMIC DNA]</scope>
    <source>
        <strain evidence="6">HTHZ2018</strain>
        <tissue evidence="6">Muscle</tissue>
    </source>
</reference>
<dbReference type="SUPFAM" id="SSF52540">
    <property type="entry name" value="P-loop containing nucleoside triphosphate hydrolases"/>
    <property type="match status" value="1"/>
</dbReference>
<keyword evidence="2" id="KW-0547">Nucleotide-binding</keyword>
<dbReference type="InterPro" id="IPR045058">
    <property type="entry name" value="GIMA/IAN/Toc"/>
</dbReference>
<evidence type="ECO:0000313" key="6">
    <source>
        <dbReference type="EMBL" id="TWW72701.1"/>
    </source>
</evidence>
<dbReference type="AlphaFoldDB" id="A0A5C6P1T0"/>
<dbReference type="InterPro" id="IPR006703">
    <property type="entry name" value="G_AIG1"/>
</dbReference>
<accession>A0A5C6P1T0</accession>
<keyword evidence="3" id="KW-0342">GTP-binding</keyword>
<gene>
    <name evidence="6" type="ORF">D4764_15G0000950</name>
</gene>
<dbReference type="InterPro" id="IPR027417">
    <property type="entry name" value="P-loop_NTPase"/>
</dbReference>
<dbReference type="GO" id="GO:0005525">
    <property type="term" value="F:GTP binding"/>
    <property type="evidence" value="ECO:0007669"/>
    <property type="project" value="UniProtKB-KW"/>
</dbReference>
<comment type="caution">
    <text evidence="6">The sequence shown here is derived from an EMBL/GenBank/DDBJ whole genome shotgun (WGS) entry which is preliminary data.</text>
</comment>
<evidence type="ECO:0000259" key="5">
    <source>
        <dbReference type="PROSITE" id="PS51720"/>
    </source>
</evidence>
<feature type="domain" description="AIG1-type G" evidence="5">
    <location>
        <begin position="17"/>
        <end position="254"/>
    </location>
</feature>
<dbReference type="EMBL" id="RHFK02000007">
    <property type="protein sequence ID" value="TWW72701.1"/>
    <property type="molecule type" value="Genomic_DNA"/>
</dbReference>
<feature type="compositionally biased region" description="Basic and acidic residues" evidence="4">
    <location>
        <begin position="333"/>
        <end position="343"/>
    </location>
</feature>
<sequence length="366" mass="41508">MKAVTMGRINQEEGTVSHPLNILLVGPRRTGKSSTGNTLLGREPVFDTRGGGASTSASGIAAGRHLTVVDAQGWGLSEDIVPKEDKVELLRALSLFGLAGPHVVLLVIPLLDFTESEGRALERRMEVLTSMVWRHTMVLFTCGDSLKRRGCSATEHIQSGGPALHRLMEKCRYRYHVFNNKAVSKRDNTKQDIKSDLMQQEVARRKKNTEGLWPKDKGGETEQEQVRELLIKVENMLQENGGWYFSLHMYQRMEEEWSRREHELRRRLAAEMDEKRERRKGTAAETGKATEQRQKSETEVKEGGFKTEKERHIWDAKEENVKFGLSSEEEEGDSRGESNEMKTSHAAPRWLNTSQGLPFNPIRKVA</sequence>
<dbReference type="Gene3D" id="3.40.50.300">
    <property type="entry name" value="P-loop containing nucleotide triphosphate hydrolases"/>
    <property type="match status" value="1"/>
</dbReference>
<proteinExistence type="inferred from homology"/>
<evidence type="ECO:0000256" key="1">
    <source>
        <dbReference type="ARBA" id="ARBA00008535"/>
    </source>
</evidence>
<comment type="similarity">
    <text evidence="1">Belongs to the TRAFAC class TrmE-Era-EngA-EngB-Septin-like GTPase superfamily. AIG1/Toc34/Toc159-like paraseptin GTPase family. IAN subfamily.</text>
</comment>
<dbReference type="PANTHER" id="PTHR10903:SF107">
    <property type="entry name" value="GTPASE IMAP FAMILY MEMBER 4-LIKE-RELATED"/>
    <property type="match status" value="1"/>
</dbReference>
<feature type="region of interest" description="Disordered" evidence="4">
    <location>
        <begin position="27"/>
        <end position="52"/>
    </location>
</feature>
<evidence type="ECO:0000256" key="4">
    <source>
        <dbReference type="SAM" id="MobiDB-lite"/>
    </source>
</evidence>
<dbReference type="PANTHER" id="PTHR10903">
    <property type="entry name" value="GTPASE, IMAP FAMILY MEMBER-RELATED"/>
    <property type="match status" value="1"/>
</dbReference>
<evidence type="ECO:0000256" key="3">
    <source>
        <dbReference type="ARBA" id="ARBA00023134"/>
    </source>
</evidence>
<protein>
    <submittedName>
        <fullName evidence="6">GTPase IMAP family member 4</fullName>
    </submittedName>
</protein>
<evidence type="ECO:0000256" key="2">
    <source>
        <dbReference type="ARBA" id="ARBA00022741"/>
    </source>
</evidence>
<dbReference type="Proteomes" id="UP000324091">
    <property type="component" value="Chromosome 15"/>
</dbReference>
<evidence type="ECO:0000313" key="7">
    <source>
        <dbReference type="Proteomes" id="UP000324091"/>
    </source>
</evidence>
<organism evidence="6 7">
    <name type="scientific">Takifugu flavidus</name>
    <name type="common">sansaifugu</name>
    <dbReference type="NCBI Taxonomy" id="433684"/>
    <lineage>
        <taxon>Eukaryota</taxon>
        <taxon>Metazoa</taxon>
        <taxon>Chordata</taxon>
        <taxon>Craniata</taxon>
        <taxon>Vertebrata</taxon>
        <taxon>Euteleostomi</taxon>
        <taxon>Actinopterygii</taxon>
        <taxon>Neopterygii</taxon>
        <taxon>Teleostei</taxon>
        <taxon>Neoteleostei</taxon>
        <taxon>Acanthomorphata</taxon>
        <taxon>Eupercaria</taxon>
        <taxon>Tetraodontiformes</taxon>
        <taxon>Tetradontoidea</taxon>
        <taxon>Tetraodontidae</taxon>
        <taxon>Takifugu</taxon>
    </lineage>
</organism>
<dbReference type="PROSITE" id="PS51720">
    <property type="entry name" value="G_AIG1"/>
    <property type="match status" value="1"/>
</dbReference>